<dbReference type="EMBL" id="CM041545">
    <property type="protein sequence ID" value="KAI3362083.1"/>
    <property type="molecule type" value="Genomic_DNA"/>
</dbReference>
<dbReference type="Proteomes" id="UP000831701">
    <property type="component" value="Chromosome 15"/>
</dbReference>
<evidence type="ECO:0000313" key="1">
    <source>
        <dbReference type="EMBL" id="KAI3362083.1"/>
    </source>
</evidence>
<organism evidence="1 2">
    <name type="scientific">Scortum barcoo</name>
    <name type="common">barcoo grunter</name>
    <dbReference type="NCBI Taxonomy" id="214431"/>
    <lineage>
        <taxon>Eukaryota</taxon>
        <taxon>Metazoa</taxon>
        <taxon>Chordata</taxon>
        <taxon>Craniata</taxon>
        <taxon>Vertebrata</taxon>
        <taxon>Euteleostomi</taxon>
        <taxon>Actinopterygii</taxon>
        <taxon>Neopterygii</taxon>
        <taxon>Teleostei</taxon>
        <taxon>Neoteleostei</taxon>
        <taxon>Acanthomorphata</taxon>
        <taxon>Eupercaria</taxon>
        <taxon>Centrarchiformes</taxon>
        <taxon>Terapontoidei</taxon>
        <taxon>Terapontidae</taxon>
        <taxon>Scortum</taxon>
    </lineage>
</organism>
<sequence>MGRQRDLSTLTDCSVMISSSCTSVMTGSSSAGIRGGGGGVVATAESGCLVGSSPYAQDPRLRTNWQEFFWTFSTCPCSLLQFLFSLKTSIIVPVPKKSAVTCLNDTALSL</sequence>
<evidence type="ECO:0000313" key="2">
    <source>
        <dbReference type="Proteomes" id="UP000831701"/>
    </source>
</evidence>
<accession>A0ACB8W3Q3</accession>
<proteinExistence type="predicted"/>
<protein>
    <submittedName>
        <fullName evidence="1">Uncharacterized protein</fullName>
    </submittedName>
</protein>
<comment type="caution">
    <text evidence="1">The sequence shown here is derived from an EMBL/GenBank/DDBJ whole genome shotgun (WGS) entry which is preliminary data.</text>
</comment>
<name>A0ACB8W3Q3_9TELE</name>
<reference evidence="1" key="1">
    <citation type="submission" date="2022-04" db="EMBL/GenBank/DDBJ databases">
        <title>Jade perch genome.</title>
        <authorList>
            <person name="Chao B."/>
        </authorList>
    </citation>
    <scope>NUCLEOTIDE SEQUENCE</scope>
    <source>
        <strain evidence="1">CB-2022</strain>
    </source>
</reference>
<keyword evidence="2" id="KW-1185">Reference proteome</keyword>
<gene>
    <name evidence="1" type="ORF">L3Q82_012406</name>
</gene>